<evidence type="ECO:0008006" key="4">
    <source>
        <dbReference type="Google" id="ProtNLM"/>
    </source>
</evidence>
<comment type="caution">
    <text evidence="2">The sequence shown here is derived from an EMBL/GenBank/DDBJ whole genome shotgun (WGS) entry which is preliminary data.</text>
</comment>
<accession>A0A9D4XJ20</accession>
<name>A0A9D4XJ20_PEA</name>
<dbReference type="EMBL" id="JAMSHJ010000004">
    <property type="protein sequence ID" value="KAI5421077.1"/>
    <property type="molecule type" value="Genomic_DNA"/>
</dbReference>
<dbReference type="InterPro" id="IPR051283">
    <property type="entry name" value="Sec_Metabolite_Acyltrans"/>
</dbReference>
<proteinExistence type="predicted"/>
<feature type="non-terminal residue" evidence="2">
    <location>
        <position position="1"/>
    </location>
</feature>
<reference evidence="2 3" key="1">
    <citation type="journal article" date="2022" name="Nat. Genet.">
        <title>Improved pea reference genome and pan-genome highlight genomic features and evolutionary characteristics.</title>
        <authorList>
            <person name="Yang T."/>
            <person name="Liu R."/>
            <person name="Luo Y."/>
            <person name="Hu S."/>
            <person name="Wang D."/>
            <person name="Wang C."/>
            <person name="Pandey M.K."/>
            <person name="Ge S."/>
            <person name="Xu Q."/>
            <person name="Li N."/>
            <person name="Li G."/>
            <person name="Huang Y."/>
            <person name="Saxena R.K."/>
            <person name="Ji Y."/>
            <person name="Li M."/>
            <person name="Yan X."/>
            <person name="He Y."/>
            <person name="Liu Y."/>
            <person name="Wang X."/>
            <person name="Xiang C."/>
            <person name="Varshney R.K."/>
            <person name="Ding H."/>
            <person name="Gao S."/>
            <person name="Zong X."/>
        </authorList>
    </citation>
    <scope>NUCLEOTIDE SEQUENCE [LARGE SCALE GENOMIC DNA]</scope>
    <source>
        <strain evidence="2 3">cv. Zhongwan 6</strain>
    </source>
</reference>
<dbReference type="GO" id="GO:0016740">
    <property type="term" value="F:transferase activity"/>
    <property type="evidence" value="ECO:0007669"/>
    <property type="project" value="UniProtKB-KW"/>
</dbReference>
<dbReference type="Gene3D" id="3.30.559.10">
    <property type="entry name" value="Chloramphenicol acetyltransferase-like domain"/>
    <property type="match status" value="2"/>
</dbReference>
<dbReference type="Pfam" id="PF02458">
    <property type="entry name" value="Transferase"/>
    <property type="match status" value="1"/>
</dbReference>
<sequence length="449" mass="50337">LDNMSFVRVISATTINSPNHNLNFSKDHTIDLTPWDLQYLPFGYNQIGLIYHNSSESDTNTKIQHLKHSLSSTLEFFPPFTGRLNITEHEDNTISCSIRCNNEGALFVHAAAKNLSVGDILEPIYLPDIFYSFFQLNGVKNYEGTSQPLLAVQVTEFADGIVIGCSISHVVVDGTSLWHFINSWAGISQGNFEISKISSFERWFPTGIQCPIRFHFSINLYSNQNDEEEKLNTQMSERLFHFSKENIAKLKSKANLEAGSKNISSLQAVFTQVWRSIIRSKNLDPQEELNFVMDIGVRPRFIPPLQEKYFGNAVMECVVTMKAGELLEDDGLGKCALKMNKMIALHSDEKLKNHYKDWLIAPSFVFNDRGVANSNSMAIGGSPWFDVYGNDFGWGKPVAVRNGGANKRNGKIYVSAGVEEGSINLEVCLPYEILEAIGNDSEFMDIVSS</sequence>
<gene>
    <name evidence="2" type="ORF">KIW84_044787</name>
</gene>
<keyword evidence="1" id="KW-0808">Transferase</keyword>
<evidence type="ECO:0000256" key="1">
    <source>
        <dbReference type="ARBA" id="ARBA00022679"/>
    </source>
</evidence>
<dbReference type="PANTHER" id="PTHR31896">
    <property type="entry name" value="FAMILY REGULATORY PROTEIN, PUTATIVE (AFU_ORTHOLOGUE AFUA_3G14730)-RELATED"/>
    <property type="match status" value="1"/>
</dbReference>
<dbReference type="AlphaFoldDB" id="A0A9D4XJ20"/>
<keyword evidence="3" id="KW-1185">Reference proteome</keyword>
<evidence type="ECO:0000313" key="3">
    <source>
        <dbReference type="Proteomes" id="UP001058974"/>
    </source>
</evidence>
<organism evidence="2 3">
    <name type="scientific">Pisum sativum</name>
    <name type="common">Garden pea</name>
    <name type="synonym">Lathyrus oleraceus</name>
    <dbReference type="NCBI Taxonomy" id="3888"/>
    <lineage>
        <taxon>Eukaryota</taxon>
        <taxon>Viridiplantae</taxon>
        <taxon>Streptophyta</taxon>
        <taxon>Embryophyta</taxon>
        <taxon>Tracheophyta</taxon>
        <taxon>Spermatophyta</taxon>
        <taxon>Magnoliopsida</taxon>
        <taxon>eudicotyledons</taxon>
        <taxon>Gunneridae</taxon>
        <taxon>Pentapetalae</taxon>
        <taxon>rosids</taxon>
        <taxon>fabids</taxon>
        <taxon>Fabales</taxon>
        <taxon>Fabaceae</taxon>
        <taxon>Papilionoideae</taxon>
        <taxon>50 kb inversion clade</taxon>
        <taxon>NPAAA clade</taxon>
        <taxon>Hologalegina</taxon>
        <taxon>IRL clade</taxon>
        <taxon>Fabeae</taxon>
        <taxon>Lathyrus</taxon>
    </lineage>
</organism>
<protein>
    <recommendedName>
        <fullName evidence="4">HXXXD-type acyl-transferase family protein</fullName>
    </recommendedName>
</protein>
<evidence type="ECO:0000313" key="2">
    <source>
        <dbReference type="EMBL" id="KAI5421077.1"/>
    </source>
</evidence>
<dbReference type="Proteomes" id="UP001058974">
    <property type="component" value="Chromosome 4"/>
</dbReference>
<dbReference type="PANTHER" id="PTHR31896:SF43">
    <property type="entry name" value="PROTEIN ENHANCED PSEUDOMONAS SUSCEPTIBILITY 1"/>
    <property type="match status" value="1"/>
</dbReference>
<dbReference type="Gramene" id="Psat04G0478700-T1">
    <property type="protein sequence ID" value="KAI5421077.1"/>
    <property type="gene ID" value="KIW84_044787"/>
</dbReference>
<dbReference type="InterPro" id="IPR023213">
    <property type="entry name" value="CAT-like_dom_sf"/>
</dbReference>